<keyword evidence="3" id="KW-1185">Reference proteome</keyword>
<proteinExistence type="predicted"/>
<comment type="caution">
    <text evidence="2">The sequence shown here is derived from an EMBL/GenBank/DDBJ whole genome shotgun (WGS) entry which is preliminary data.</text>
</comment>
<evidence type="ECO:0000313" key="2">
    <source>
        <dbReference type="EMBL" id="GAA1425176.1"/>
    </source>
</evidence>
<protein>
    <submittedName>
        <fullName evidence="2">Uncharacterized protein</fullName>
    </submittedName>
</protein>
<dbReference type="InterPro" id="IPR036440">
    <property type="entry name" value="Peptidase_C15-like_sf"/>
</dbReference>
<dbReference type="RefSeq" id="WP_343920560.1">
    <property type="nucleotide sequence ID" value="NZ_BAAAKK010000005.1"/>
</dbReference>
<evidence type="ECO:0000256" key="1">
    <source>
        <dbReference type="SAM" id="MobiDB-lite"/>
    </source>
</evidence>
<accession>A0ABP4JPK9</accession>
<reference evidence="3" key="1">
    <citation type="journal article" date="2019" name="Int. J. Syst. Evol. Microbiol.">
        <title>The Global Catalogue of Microorganisms (GCM) 10K type strain sequencing project: providing services to taxonomists for standard genome sequencing and annotation.</title>
        <authorList>
            <consortium name="The Broad Institute Genomics Platform"/>
            <consortium name="The Broad Institute Genome Sequencing Center for Infectious Disease"/>
            <person name="Wu L."/>
            <person name="Ma J."/>
        </authorList>
    </citation>
    <scope>NUCLEOTIDE SEQUENCE [LARGE SCALE GENOMIC DNA]</scope>
    <source>
        <strain evidence="3">JCM 12398</strain>
    </source>
</reference>
<dbReference type="SUPFAM" id="SSF53182">
    <property type="entry name" value="Pyrrolidone carboxyl peptidase (pyroglutamate aminopeptidase)"/>
    <property type="match status" value="1"/>
</dbReference>
<organism evidence="2 3">
    <name type="scientific">Agrococcus citreus</name>
    <dbReference type="NCBI Taxonomy" id="84643"/>
    <lineage>
        <taxon>Bacteria</taxon>
        <taxon>Bacillati</taxon>
        <taxon>Actinomycetota</taxon>
        <taxon>Actinomycetes</taxon>
        <taxon>Micrococcales</taxon>
        <taxon>Microbacteriaceae</taxon>
        <taxon>Agrococcus</taxon>
    </lineage>
</organism>
<sequence>MHPTSAAARQPRPVARPRRAAPVAAGLALTLGAALLVGCSPAAATPEERSTTALRPASDELSAIVAGLAPEGCVDASLPVTVEEERLTAVLPDEADPSQPADRTFARAMVAGAGFDGFTAALADELCEQASLAEATAAVERLGTELWQDAVARAQSTRDAAEHGTGELPASDDRPLYWTRLEAMSVLHQWRPGFALATEERAMLVDAFDRAARGMRDIDLPAGDEVTRVLVSGFDPFTLDGGATGRASGTVGNHIRHGNPSGAIALAIDGTTTTAPDGTAVRYEAYTLPVNYPEFERGYLEDAVGPLMEAGDGRVDASITISQAGGSRFALEQWNARYHGDVAGNDGFAPCPPAGLTGAPQLATDNHGCSIQVPERWGGGDTLTDPPQWTASTLPIEQMIAARTGSDVPRPPGDDWQDASVAFGVLWNTNYTYFPDCEADGLEDAFQREDAYPPAVEPTPPPQDSCSRSGGGGAYLSNESAYRNALLRDRAGLDIPAGHIHTPDMQRFDTEFAVTDATFEAWRDAIVAQARQLIAVVGAHS</sequence>
<evidence type="ECO:0000313" key="3">
    <source>
        <dbReference type="Proteomes" id="UP001501266"/>
    </source>
</evidence>
<gene>
    <name evidence="2" type="ORF">GCM10009640_23150</name>
</gene>
<dbReference type="EMBL" id="BAAAKK010000005">
    <property type="protein sequence ID" value="GAA1425176.1"/>
    <property type="molecule type" value="Genomic_DNA"/>
</dbReference>
<dbReference type="Proteomes" id="UP001501266">
    <property type="component" value="Unassembled WGS sequence"/>
</dbReference>
<name>A0ABP4JPK9_9MICO</name>
<feature type="region of interest" description="Disordered" evidence="1">
    <location>
        <begin position="452"/>
        <end position="473"/>
    </location>
</feature>
<dbReference type="Gene3D" id="3.40.630.20">
    <property type="entry name" value="Peptidase C15, pyroglutamyl peptidase I-like"/>
    <property type="match status" value="1"/>
</dbReference>